<evidence type="ECO:0000256" key="5">
    <source>
        <dbReference type="ARBA" id="ARBA00023136"/>
    </source>
</evidence>
<dbReference type="PANTHER" id="PTHR32089">
    <property type="entry name" value="METHYL-ACCEPTING CHEMOTAXIS PROTEIN MCPB"/>
    <property type="match status" value="1"/>
</dbReference>
<feature type="transmembrane region" description="Helical" evidence="10">
    <location>
        <begin position="198"/>
        <end position="220"/>
    </location>
</feature>
<dbReference type="InterPro" id="IPR033480">
    <property type="entry name" value="sCache_2"/>
</dbReference>
<dbReference type="SUPFAM" id="SSF58104">
    <property type="entry name" value="Methyl-accepting chemotaxis protein (MCP) signaling domain"/>
    <property type="match status" value="1"/>
</dbReference>
<comment type="subcellular location">
    <subcellularLocation>
        <location evidence="1">Cell membrane</location>
        <topology evidence="1">Multi-pass membrane protein</topology>
    </subcellularLocation>
</comment>
<organism evidence="13 14">
    <name type="scientific">Mesobacillus subterraneus</name>
    <dbReference type="NCBI Taxonomy" id="285983"/>
    <lineage>
        <taxon>Bacteria</taxon>
        <taxon>Bacillati</taxon>
        <taxon>Bacillota</taxon>
        <taxon>Bacilli</taxon>
        <taxon>Bacillales</taxon>
        <taxon>Bacillaceae</taxon>
        <taxon>Mesobacillus</taxon>
    </lineage>
</organism>
<dbReference type="PROSITE" id="PS50111">
    <property type="entry name" value="CHEMOTAXIS_TRANSDUC_2"/>
    <property type="match status" value="1"/>
</dbReference>
<dbReference type="GO" id="GO:0005886">
    <property type="term" value="C:plasma membrane"/>
    <property type="evidence" value="ECO:0007669"/>
    <property type="project" value="UniProtKB-SubCell"/>
</dbReference>
<comment type="similarity">
    <text evidence="7">Belongs to the methyl-accepting chemotaxis (MCP) protein family.</text>
</comment>
<dbReference type="PANTHER" id="PTHR32089:SF114">
    <property type="entry name" value="METHYL-ACCEPTING CHEMOTAXIS PROTEIN MCPB"/>
    <property type="match status" value="1"/>
</dbReference>
<dbReference type="CDD" id="cd18774">
    <property type="entry name" value="PDC2_HK_sensor"/>
    <property type="match status" value="1"/>
</dbReference>
<dbReference type="Gene3D" id="1.10.287.950">
    <property type="entry name" value="Methyl-accepting chemotaxis protein"/>
    <property type="match status" value="1"/>
</dbReference>
<dbReference type="Pfam" id="PF00672">
    <property type="entry name" value="HAMP"/>
    <property type="match status" value="1"/>
</dbReference>
<keyword evidence="3 10" id="KW-0812">Transmembrane</keyword>
<evidence type="ECO:0000256" key="8">
    <source>
        <dbReference type="PROSITE-ProRule" id="PRU00284"/>
    </source>
</evidence>
<evidence type="ECO:0000256" key="2">
    <source>
        <dbReference type="ARBA" id="ARBA00022475"/>
    </source>
</evidence>
<dbReference type="SMART" id="SM00304">
    <property type="entry name" value="HAMP"/>
    <property type="match status" value="1"/>
</dbReference>
<evidence type="ECO:0000256" key="4">
    <source>
        <dbReference type="ARBA" id="ARBA00022989"/>
    </source>
</evidence>
<dbReference type="OrthoDB" id="9810264at2"/>
<proteinExistence type="inferred from homology"/>
<dbReference type="GO" id="GO:0007165">
    <property type="term" value="P:signal transduction"/>
    <property type="evidence" value="ECO:0007669"/>
    <property type="project" value="UniProtKB-KW"/>
</dbReference>
<dbReference type="EMBL" id="JXIQ01000077">
    <property type="protein sequence ID" value="KIY22203.1"/>
    <property type="molecule type" value="Genomic_DNA"/>
</dbReference>
<evidence type="ECO:0000256" key="3">
    <source>
        <dbReference type="ARBA" id="ARBA00022692"/>
    </source>
</evidence>
<dbReference type="Gene3D" id="3.30.450.20">
    <property type="entry name" value="PAS domain"/>
    <property type="match status" value="1"/>
</dbReference>
<sequence>MSKVKSLKGKLISMSLLLLAIPSLIIGTVGYVTAKNSLNELGQTNLKNGVEMAIQMIDSLDQEVKAGNVSIEEAQERVKTYLIGPKIGDGKREIHTPIDIGENGYFLVYDEQGLEVAHPTIEGENVWETKDVDGNLIVQEQIKVGKAGGGFYSYKWALPNDPDKVAEKITYSELEPNWGWIVSAGTYKKDFNAGATRLLTLLAITLGVALLIGSIITYLFSKHLADPIIAITNQVNEVAEGNLSIEIKEMKRKDEIGSLVTGFSLMITSLKGLIGKVEQSISEISLTSDNLSAISEETTASGEEIGRAIEEISRGSIQQASETEETNQITLSLASQIENLNTKNNHMLFASKDAQNSNTTGLASVEQLKSTSQQSHVLIFGVQEVITGLLNKVKDIETILGTINEISAQTNLLALNASIEAARAGEHGKGFAVVAEEVRKLAEQTSSATENVRLTLAGIKNETSIVNKEMEKTAEIVSEQNDAVKGTEAAFKMIANSIDKINQAIEEVNDEMKDLTSAKEQFTTSIEQIAAISQQTAASTEEVTASVEEQQNAIQVVSQSALSLNDEISDLKKAIKYFKL</sequence>
<feature type="coiled-coil region" evidence="9">
    <location>
        <begin position="498"/>
        <end position="525"/>
    </location>
</feature>
<dbReference type="AlphaFoldDB" id="A0A0D6ZC75"/>
<evidence type="ECO:0000256" key="6">
    <source>
        <dbReference type="ARBA" id="ARBA00023224"/>
    </source>
</evidence>
<dbReference type="Pfam" id="PF00015">
    <property type="entry name" value="MCPsignal"/>
    <property type="match status" value="1"/>
</dbReference>
<evidence type="ECO:0000313" key="13">
    <source>
        <dbReference type="EMBL" id="KIY22203.1"/>
    </source>
</evidence>
<evidence type="ECO:0000259" key="11">
    <source>
        <dbReference type="PROSITE" id="PS50111"/>
    </source>
</evidence>
<dbReference type="PROSITE" id="PS50885">
    <property type="entry name" value="HAMP"/>
    <property type="match status" value="1"/>
</dbReference>
<keyword evidence="9" id="KW-0175">Coiled coil</keyword>
<protein>
    <submittedName>
        <fullName evidence="13">Chemotaxis protein</fullName>
    </submittedName>
</protein>
<name>A0A0D6ZC75_9BACI</name>
<evidence type="ECO:0000256" key="7">
    <source>
        <dbReference type="ARBA" id="ARBA00029447"/>
    </source>
</evidence>
<dbReference type="Pfam" id="PF17200">
    <property type="entry name" value="sCache_2"/>
    <property type="match status" value="1"/>
</dbReference>
<evidence type="ECO:0000256" key="10">
    <source>
        <dbReference type="SAM" id="Phobius"/>
    </source>
</evidence>
<dbReference type="CDD" id="cd06225">
    <property type="entry name" value="HAMP"/>
    <property type="match status" value="1"/>
</dbReference>
<evidence type="ECO:0000256" key="1">
    <source>
        <dbReference type="ARBA" id="ARBA00004651"/>
    </source>
</evidence>
<dbReference type="SMART" id="SM01049">
    <property type="entry name" value="Cache_2"/>
    <property type="match status" value="1"/>
</dbReference>
<comment type="caution">
    <text evidence="13">The sequence shown here is derived from an EMBL/GenBank/DDBJ whole genome shotgun (WGS) entry which is preliminary data.</text>
</comment>
<gene>
    <name evidence="13" type="ORF">UB32_09785</name>
</gene>
<reference evidence="13 14" key="1">
    <citation type="submission" date="2015-01" db="EMBL/GenBank/DDBJ databases">
        <title>Draft genome sequences of the supercritical CO2 tolerant bacteria Bacillus subterraneus MITOT1 and Bacillus cereus MIT0214.</title>
        <authorList>
            <person name="Peet K.C."/>
            <person name="Thompson J.R."/>
        </authorList>
    </citation>
    <scope>NUCLEOTIDE SEQUENCE [LARGE SCALE GENOMIC DNA]</scope>
    <source>
        <strain evidence="13 14">MITOT1</strain>
    </source>
</reference>
<keyword evidence="4 10" id="KW-1133">Transmembrane helix</keyword>
<keyword evidence="5 10" id="KW-0472">Membrane</keyword>
<keyword evidence="6 8" id="KW-0807">Transducer</keyword>
<evidence type="ECO:0000256" key="9">
    <source>
        <dbReference type="SAM" id="Coils"/>
    </source>
</evidence>
<dbReference type="InterPro" id="IPR003660">
    <property type="entry name" value="HAMP_dom"/>
</dbReference>
<dbReference type="PATRIC" id="fig|285983.3.peg.503"/>
<keyword evidence="14" id="KW-1185">Reference proteome</keyword>
<evidence type="ECO:0000313" key="14">
    <source>
        <dbReference type="Proteomes" id="UP000032512"/>
    </source>
</evidence>
<feature type="domain" description="HAMP" evidence="12">
    <location>
        <begin position="222"/>
        <end position="275"/>
    </location>
</feature>
<dbReference type="Proteomes" id="UP000032512">
    <property type="component" value="Unassembled WGS sequence"/>
</dbReference>
<feature type="domain" description="Methyl-accepting transducer" evidence="11">
    <location>
        <begin position="294"/>
        <end position="551"/>
    </location>
</feature>
<dbReference type="Gene3D" id="1.10.8.500">
    <property type="entry name" value="HAMP domain in histidine kinase"/>
    <property type="match status" value="1"/>
</dbReference>
<accession>A0A0D6ZC75</accession>
<keyword evidence="2" id="KW-1003">Cell membrane</keyword>
<dbReference type="InterPro" id="IPR004089">
    <property type="entry name" value="MCPsignal_dom"/>
</dbReference>
<dbReference type="SMART" id="SM00283">
    <property type="entry name" value="MA"/>
    <property type="match status" value="1"/>
</dbReference>
<evidence type="ECO:0000259" key="12">
    <source>
        <dbReference type="PROSITE" id="PS50885"/>
    </source>
</evidence>